<feature type="transmembrane region" description="Helical" evidence="2">
    <location>
        <begin position="62"/>
        <end position="83"/>
    </location>
</feature>
<dbReference type="Proteomes" id="UP000054516">
    <property type="component" value="Unassembled WGS sequence"/>
</dbReference>
<dbReference type="EMBL" id="DF977455">
    <property type="protein sequence ID" value="GAP85308.1"/>
    <property type="molecule type" value="Genomic_DNA"/>
</dbReference>
<evidence type="ECO:0008006" key="5">
    <source>
        <dbReference type="Google" id="ProtNLM"/>
    </source>
</evidence>
<feature type="region of interest" description="Disordered" evidence="1">
    <location>
        <begin position="494"/>
        <end position="519"/>
    </location>
</feature>
<dbReference type="AlphaFoldDB" id="A0A1W2TBM5"/>
<keyword evidence="2" id="KW-1133">Transmembrane helix</keyword>
<evidence type="ECO:0000256" key="1">
    <source>
        <dbReference type="SAM" id="MobiDB-lite"/>
    </source>
</evidence>
<proteinExistence type="predicted"/>
<keyword evidence="4" id="KW-1185">Reference proteome</keyword>
<evidence type="ECO:0000256" key="2">
    <source>
        <dbReference type="SAM" id="Phobius"/>
    </source>
</evidence>
<protein>
    <recommendedName>
        <fullName evidence="5">Transmembrane protein</fullName>
    </recommendedName>
</protein>
<gene>
    <name evidence="3" type="ORF">SAMD00023353_1002170</name>
</gene>
<evidence type="ECO:0000313" key="4">
    <source>
        <dbReference type="Proteomes" id="UP000054516"/>
    </source>
</evidence>
<reference evidence="3" key="1">
    <citation type="submission" date="2016-03" db="EMBL/GenBank/DDBJ databases">
        <title>Draft genome sequence of Rosellinia necatrix.</title>
        <authorList>
            <person name="Kanematsu S."/>
        </authorList>
    </citation>
    <scope>NUCLEOTIDE SEQUENCE [LARGE SCALE GENOMIC DNA]</scope>
    <source>
        <strain evidence="3">W97</strain>
    </source>
</reference>
<dbReference type="OMA" id="STDPWYY"/>
<dbReference type="OrthoDB" id="3596604at2759"/>
<feature type="transmembrane region" description="Helical" evidence="2">
    <location>
        <begin position="125"/>
        <end position="148"/>
    </location>
</feature>
<accession>A0A1W2TBM5</accession>
<name>A0A1W2TBM5_ROSNE</name>
<feature type="compositionally biased region" description="Low complexity" evidence="1">
    <location>
        <begin position="499"/>
        <end position="509"/>
    </location>
</feature>
<keyword evidence="2" id="KW-0472">Membrane</keyword>
<feature type="transmembrane region" description="Helical" evidence="2">
    <location>
        <begin position="460"/>
        <end position="486"/>
    </location>
</feature>
<evidence type="ECO:0000313" key="3">
    <source>
        <dbReference type="EMBL" id="GAP85308.1"/>
    </source>
</evidence>
<sequence>MASEDSTNPQPTDKHQQAGRLFIRFFGRWLITAAASGAFVGVTKSYSTRPYLERNSANVYNAINSGLTIILALNLDASLNAFAATLKEFVLARHDYPEKITALIKEFDASKVNIIKLFWYGQRGLRVICVVWLFLVLVAQVSLALVGLTSGVNPTSIDKGNFPIIKGNGITAVFTNIGYTNVVDYGDTEPENSLYNLTSQRSTAFVYGVGAVNSPFISTKTEDDFSSVFHGVTFNTTSREYINGISNYPAWAGVSREWNCLARRAQSKAECELVRVTNKTTVDDKTVITFNSYNRSQILSVPMAPLDYTTYISDTNQTCGARCTRVYVLFSTQDDLDLFLCNSTIGLMYRFYEDVLVEDILALPDTQARILAGAIGWGDLDIDGFQDGVSITGRFQGSSFPNGSFWAPSRRPNEYTISDYFIARFTALTFSVIDEYGPHIESSDLDIPGRAFQLDVRWRYFNLALILIPSLQAVLALVCIFFASYFRSKRGALTPSAVSNPPSSITNPPTLDPTQHNSP</sequence>
<organism evidence="3">
    <name type="scientific">Rosellinia necatrix</name>
    <name type="common">White root-rot fungus</name>
    <dbReference type="NCBI Taxonomy" id="77044"/>
    <lineage>
        <taxon>Eukaryota</taxon>
        <taxon>Fungi</taxon>
        <taxon>Dikarya</taxon>
        <taxon>Ascomycota</taxon>
        <taxon>Pezizomycotina</taxon>
        <taxon>Sordariomycetes</taxon>
        <taxon>Xylariomycetidae</taxon>
        <taxon>Xylariales</taxon>
        <taxon>Xylariaceae</taxon>
        <taxon>Rosellinia</taxon>
    </lineage>
</organism>
<feature type="transmembrane region" description="Helical" evidence="2">
    <location>
        <begin position="21"/>
        <end position="42"/>
    </location>
</feature>
<keyword evidence="2" id="KW-0812">Transmembrane</keyword>